<proteinExistence type="predicted"/>
<dbReference type="Gene3D" id="3.30.420.40">
    <property type="match status" value="2"/>
</dbReference>
<dbReference type="InterPro" id="IPR043129">
    <property type="entry name" value="ATPase_NBD"/>
</dbReference>
<evidence type="ECO:0008006" key="4">
    <source>
        <dbReference type="Google" id="ProtNLM"/>
    </source>
</evidence>
<evidence type="ECO:0000256" key="1">
    <source>
        <dbReference type="SAM" id="Phobius"/>
    </source>
</evidence>
<dbReference type="EMBL" id="JSAN01000149">
    <property type="protein sequence ID" value="KIC70747.1"/>
    <property type="molecule type" value="Genomic_DNA"/>
</dbReference>
<keyword evidence="1" id="KW-0812">Transmembrane</keyword>
<keyword evidence="1" id="KW-0472">Membrane</keyword>
<evidence type="ECO:0000313" key="3">
    <source>
        <dbReference type="Proteomes" id="UP000031465"/>
    </source>
</evidence>
<feature type="transmembrane region" description="Helical" evidence="1">
    <location>
        <begin position="312"/>
        <end position="333"/>
    </location>
</feature>
<evidence type="ECO:0000313" key="2">
    <source>
        <dbReference type="EMBL" id="KIC70747.1"/>
    </source>
</evidence>
<protein>
    <recommendedName>
        <fullName evidence="4">Competence protein A</fullName>
    </recommendedName>
</protein>
<dbReference type="Gene3D" id="3.30.1490.300">
    <property type="match status" value="1"/>
</dbReference>
<comment type="caution">
    <text evidence="2">The sequence shown here is derived from an EMBL/GenBank/DDBJ whole genome shotgun (WGS) entry which is preliminary data.</text>
</comment>
<dbReference type="SUPFAM" id="SSF53067">
    <property type="entry name" value="Actin-like ATPase domain"/>
    <property type="match status" value="1"/>
</dbReference>
<organism evidence="2 3">
    <name type="scientific">Candidatus Protochlamydia amoebophila</name>
    <dbReference type="NCBI Taxonomy" id="362787"/>
    <lineage>
        <taxon>Bacteria</taxon>
        <taxon>Pseudomonadati</taxon>
        <taxon>Chlamydiota</taxon>
        <taxon>Chlamydiia</taxon>
        <taxon>Parachlamydiales</taxon>
        <taxon>Parachlamydiaceae</taxon>
        <taxon>Candidatus Protochlamydia</taxon>
    </lineage>
</organism>
<dbReference type="AlphaFoldDB" id="A0A0C1JU12"/>
<dbReference type="Proteomes" id="UP000031465">
    <property type="component" value="Unassembled WGS sequence"/>
</dbReference>
<gene>
    <name evidence="2" type="ORF">DB44_GD00220</name>
</gene>
<reference evidence="2 3" key="1">
    <citation type="journal article" date="2014" name="Mol. Biol. Evol.">
        <title>Massive expansion of Ubiquitination-related gene families within the Chlamydiae.</title>
        <authorList>
            <person name="Domman D."/>
            <person name="Collingro A."/>
            <person name="Lagkouvardos I."/>
            <person name="Gehre L."/>
            <person name="Weinmaier T."/>
            <person name="Rattei T."/>
            <person name="Subtil A."/>
            <person name="Horn M."/>
        </authorList>
    </citation>
    <scope>NUCLEOTIDE SEQUENCE [LARGE SCALE GENOMIC DNA]</scope>
    <source>
        <strain evidence="2 3">EI2</strain>
    </source>
</reference>
<sequence>MGDMLKLLSSLKSIGLELNSNSIKGAEVIERFGRPILKDLFTTPLNSLSNVKQLYIQHPILTTGIDGMQVLLRPLTIPLTKAKDIEATLHFQAEPLLPYPIDQSLLSSQVIKQENDETKLLLFATKKDLLQTHLEQWLSLGIESEKVSCTQAALGQFSKQYLPHDQTFLIIHFEEKIVTAVLISESLILSSFTQKEELKILQNEDDLEQFLGQLKKLVTKITLSFAKENQKIISGVIFTGEIAKWPSIYEQLSQSIQLPLLPLVSTEDSFSTQEKLCYAVPIGLAFGSLPKATPSIDFRQGKMSYPHPWRRLILPIALYFGLMFCLSLLFYFFGQSYLSQQESLLKQEYVNTLAGMNKSYEQFENSYLTKNLSAREKSQGEIVEITQLNRQDLLDRLTFLQKDLQATPDSFPLFANIPKVSDVLAWLSLHPAVSFLTQEGKREHHLQIESFNYTLVKRPMQGKKQDKYQVKIELEFSSGTPKWAREFHDALIASNDWVDPKGEVKWSSNRGRYKTSFFLKDKTNYPSQ</sequence>
<name>A0A0C1JU12_9BACT</name>
<keyword evidence="1" id="KW-1133">Transmembrane helix</keyword>
<accession>A0A0C1JU12</accession>
<dbReference type="PATRIC" id="fig|362787.3.peg.2066"/>